<evidence type="ECO:0000313" key="5">
    <source>
        <dbReference type="Proteomes" id="UP000214880"/>
    </source>
</evidence>
<dbReference type="Gene3D" id="3.40.630.30">
    <property type="match status" value="1"/>
</dbReference>
<dbReference type="NCBIfam" id="NF007807">
    <property type="entry name" value="PRK10514.1"/>
    <property type="match status" value="1"/>
</dbReference>
<accession>A0A1G9NAR0</accession>
<dbReference type="PANTHER" id="PTHR43800:SF1">
    <property type="entry name" value="PEPTIDYL-LYSINE N-ACETYLTRANSFERASE YJAB"/>
    <property type="match status" value="1"/>
</dbReference>
<proteinExistence type="predicted"/>
<dbReference type="AlphaFoldDB" id="A0A1G9NAR0"/>
<dbReference type="STRING" id="146817.SAMN04488502_101948"/>
<sequence>MIAQASVADYEVLIKIWEDSVRATHHFITEQDIQFYRQLILDEGFRSVALFCDQDEKHKITGFMGICGNKLEMLFVAPAERGKGIGKQLVTYAIAREKVMKVDVNEQNEQAVGFYRHMGFAVINRSDVDGMGKPYPILSMQLS</sequence>
<dbReference type="Pfam" id="PF13673">
    <property type="entry name" value="Acetyltransf_10"/>
    <property type="match status" value="1"/>
</dbReference>
<name>A0A1G9NAR0_9FIRM</name>
<dbReference type="GO" id="GO:0016747">
    <property type="term" value="F:acyltransferase activity, transferring groups other than amino-acyl groups"/>
    <property type="evidence" value="ECO:0007669"/>
    <property type="project" value="InterPro"/>
</dbReference>
<dbReference type="PANTHER" id="PTHR43800">
    <property type="entry name" value="PEPTIDYL-LYSINE N-ACETYLTRANSFERASE YJAB"/>
    <property type="match status" value="1"/>
</dbReference>
<evidence type="ECO:0000256" key="1">
    <source>
        <dbReference type="ARBA" id="ARBA00022679"/>
    </source>
</evidence>
<gene>
    <name evidence="4" type="ORF">SAMN04488502_101948</name>
</gene>
<dbReference type="PROSITE" id="PS51186">
    <property type="entry name" value="GNAT"/>
    <property type="match status" value="1"/>
</dbReference>
<organism evidence="4 5">
    <name type="scientific">Dendrosporobacter quercicolus</name>
    <dbReference type="NCBI Taxonomy" id="146817"/>
    <lineage>
        <taxon>Bacteria</taxon>
        <taxon>Bacillati</taxon>
        <taxon>Bacillota</taxon>
        <taxon>Negativicutes</taxon>
        <taxon>Selenomonadales</taxon>
        <taxon>Sporomusaceae</taxon>
        <taxon>Dendrosporobacter</taxon>
    </lineage>
</organism>
<keyword evidence="1 4" id="KW-0808">Transferase</keyword>
<dbReference type="SUPFAM" id="SSF55729">
    <property type="entry name" value="Acyl-CoA N-acyltransferases (Nat)"/>
    <property type="match status" value="1"/>
</dbReference>
<feature type="domain" description="N-acetyltransferase" evidence="3">
    <location>
        <begin position="1"/>
        <end position="143"/>
    </location>
</feature>
<evidence type="ECO:0000256" key="2">
    <source>
        <dbReference type="ARBA" id="ARBA00023315"/>
    </source>
</evidence>
<dbReference type="RefSeq" id="WP_092068919.1">
    <property type="nucleotide sequence ID" value="NZ_FNHB01000001.1"/>
</dbReference>
<dbReference type="CDD" id="cd04301">
    <property type="entry name" value="NAT_SF"/>
    <property type="match status" value="1"/>
</dbReference>
<dbReference type="InterPro" id="IPR000182">
    <property type="entry name" value="GNAT_dom"/>
</dbReference>
<dbReference type="InterPro" id="IPR016181">
    <property type="entry name" value="Acyl_CoA_acyltransferase"/>
</dbReference>
<keyword evidence="5" id="KW-1185">Reference proteome</keyword>
<evidence type="ECO:0000259" key="3">
    <source>
        <dbReference type="PROSITE" id="PS51186"/>
    </source>
</evidence>
<dbReference type="Proteomes" id="UP000214880">
    <property type="component" value="Unassembled WGS sequence"/>
</dbReference>
<dbReference type="OrthoDB" id="88131at2"/>
<reference evidence="4 5" key="1">
    <citation type="submission" date="2016-10" db="EMBL/GenBank/DDBJ databases">
        <authorList>
            <person name="de Groot N.N."/>
        </authorList>
    </citation>
    <scope>NUCLEOTIDE SEQUENCE [LARGE SCALE GENOMIC DNA]</scope>
    <source>
        <strain evidence="4 5">DSM 1736</strain>
    </source>
</reference>
<dbReference type="EMBL" id="FNHB01000001">
    <property type="protein sequence ID" value="SDL83411.1"/>
    <property type="molecule type" value="Genomic_DNA"/>
</dbReference>
<keyword evidence="2" id="KW-0012">Acyltransferase</keyword>
<protein>
    <submittedName>
        <fullName evidence="4">Putative acetyltransferase</fullName>
    </submittedName>
</protein>
<evidence type="ECO:0000313" key="4">
    <source>
        <dbReference type="EMBL" id="SDL83411.1"/>
    </source>
</evidence>